<sequence>MWEIKISKKEIEEMMKELDEREAIGPDGVLGYILKECRQEMAEPFHDIIECSIQTEKVPKEWKRADIMPIYKNGNREEPLHYRPVSLSSIVCKICEKVIKKQWTQYLQREGIISDRQFGFRTGR</sequence>
<dbReference type="OrthoDB" id="2260598at2759"/>
<dbReference type="EMBL" id="LWDP01000189">
    <property type="protein sequence ID" value="ORD93137.1"/>
    <property type="molecule type" value="Genomic_DNA"/>
</dbReference>
<dbReference type="Proteomes" id="UP000192639">
    <property type="component" value="Unassembled WGS sequence"/>
</dbReference>
<evidence type="ECO:0000313" key="1">
    <source>
        <dbReference type="EMBL" id="ORD93137.1"/>
    </source>
</evidence>
<organism evidence="1 2">
    <name type="scientific">Enterospora canceri</name>
    <dbReference type="NCBI Taxonomy" id="1081671"/>
    <lineage>
        <taxon>Eukaryota</taxon>
        <taxon>Fungi</taxon>
        <taxon>Fungi incertae sedis</taxon>
        <taxon>Microsporidia</taxon>
        <taxon>Enterocytozoonidae</taxon>
        <taxon>Enterospora</taxon>
    </lineage>
</organism>
<dbReference type="PANTHER" id="PTHR33395">
    <property type="entry name" value="TRANSCRIPTASE, PUTATIVE-RELATED-RELATED"/>
    <property type="match status" value="1"/>
</dbReference>
<protein>
    <submittedName>
        <fullName evidence="1">RTXE</fullName>
    </submittedName>
</protein>
<dbReference type="AlphaFoldDB" id="A0A1Y1S454"/>
<name>A0A1Y1S454_9MICR</name>
<dbReference type="VEuPathDB" id="MicrosporidiaDB:ECANGB1_1041"/>
<accession>A0A1Y1S454</accession>
<comment type="caution">
    <text evidence="1">The sequence shown here is derived from an EMBL/GenBank/DDBJ whole genome shotgun (WGS) entry which is preliminary data.</text>
</comment>
<reference evidence="1 2" key="1">
    <citation type="journal article" date="2017" name="Environ. Microbiol.">
        <title>Decay of the glycolytic pathway and adaptation to intranuclear parasitism within Enterocytozoonidae microsporidia.</title>
        <authorList>
            <person name="Wiredu Boakye D."/>
            <person name="Jaroenlak P."/>
            <person name="Prachumwat A."/>
            <person name="Williams T.A."/>
            <person name="Bateman K.S."/>
            <person name="Itsathitphaisarn O."/>
            <person name="Sritunyalucksana K."/>
            <person name="Paszkiewicz K.H."/>
            <person name="Moore K.A."/>
            <person name="Stentiford G.D."/>
            <person name="Williams B.A."/>
        </authorList>
    </citation>
    <scope>NUCLEOTIDE SEQUENCE [LARGE SCALE GENOMIC DNA]</scope>
    <source>
        <strain evidence="1 2">GB1</strain>
    </source>
</reference>
<dbReference type="PANTHER" id="PTHR33395:SF22">
    <property type="entry name" value="REVERSE TRANSCRIPTASE DOMAIN-CONTAINING PROTEIN"/>
    <property type="match status" value="1"/>
</dbReference>
<gene>
    <name evidence="1" type="primary">RTXE</name>
    <name evidence="1" type="ORF">ECANGB1_1041</name>
</gene>
<proteinExistence type="predicted"/>
<evidence type="ECO:0000313" key="2">
    <source>
        <dbReference type="Proteomes" id="UP000192639"/>
    </source>
</evidence>
<keyword evidence="2" id="KW-1185">Reference proteome</keyword>